<dbReference type="InterPro" id="IPR001647">
    <property type="entry name" value="HTH_TetR"/>
</dbReference>
<keyword evidence="8" id="KW-1185">Reference proteome</keyword>
<evidence type="ECO:0000256" key="2">
    <source>
        <dbReference type="ARBA" id="ARBA00023125"/>
    </source>
</evidence>
<dbReference type="Proteomes" id="UP000627838">
    <property type="component" value="Unassembled WGS sequence"/>
</dbReference>
<comment type="caution">
    <text evidence="7">The sequence shown here is derived from an EMBL/GenBank/DDBJ whole genome shotgun (WGS) entry which is preliminary data.</text>
</comment>
<dbReference type="PANTHER" id="PTHR30055:SF234">
    <property type="entry name" value="HTH-TYPE TRANSCRIPTIONAL REGULATOR BETI"/>
    <property type="match status" value="1"/>
</dbReference>
<evidence type="ECO:0000256" key="5">
    <source>
        <dbReference type="SAM" id="MobiDB-lite"/>
    </source>
</evidence>
<evidence type="ECO:0000313" key="7">
    <source>
        <dbReference type="EMBL" id="MBE1536083.1"/>
    </source>
</evidence>
<dbReference type="EMBL" id="JADBDZ010000001">
    <property type="protein sequence ID" value="MBE1536083.1"/>
    <property type="molecule type" value="Genomic_DNA"/>
</dbReference>
<dbReference type="InterPro" id="IPR009057">
    <property type="entry name" value="Homeodomain-like_sf"/>
</dbReference>
<proteinExistence type="predicted"/>
<dbReference type="SUPFAM" id="SSF48498">
    <property type="entry name" value="Tetracyclin repressor-like, C-terminal domain"/>
    <property type="match status" value="1"/>
</dbReference>
<feature type="compositionally biased region" description="Basic residues" evidence="5">
    <location>
        <begin position="189"/>
        <end position="203"/>
    </location>
</feature>
<feature type="region of interest" description="Disordered" evidence="5">
    <location>
        <begin position="187"/>
        <end position="251"/>
    </location>
</feature>
<dbReference type="PANTHER" id="PTHR30055">
    <property type="entry name" value="HTH-TYPE TRANSCRIPTIONAL REGULATOR RUTR"/>
    <property type="match status" value="1"/>
</dbReference>
<evidence type="ECO:0000256" key="3">
    <source>
        <dbReference type="ARBA" id="ARBA00023163"/>
    </source>
</evidence>
<feature type="DNA-binding region" description="H-T-H motif" evidence="4">
    <location>
        <begin position="11"/>
        <end position="30"/>
    </location>
</feature>
<evidence type="ECO:0000256" key="1">
    <source>
        <dbReference type="ARBA" id="ARBA00023015"/>
    </source>
</evidence>
<feature type="compositionally biased region" description="Low complexity" evidence="5">
    <location>
        <begin position="224"/>
        <end position="234"/>
    </location>
</feature>
<dbReference type="Pfam" id="PF00440">
    <property type="entry name" value="TetR_N"/>
    <property type="match status" value="1"/>
</dbReference>
<reference evidence="7 8" key="1">
    <citation type="submission" date="2020-10" db="EMBL/GenBank/DDBJ databases">
        <title>Sequencing the genomes of 1000 actinobacteria strains.</title>
        <authorList>
            <person name="Klenk H.-P."/>
        </authorList>
    </citation>
    <scope>NUCLEOTIDE SEQUENCE [LARGE SCALE GENOMIC DNA]</scope>
    <source>
        <strain evidence="7 8">DSM 46744</strain>
    </source>
</reference>
<sequence length="251" mass="27271">MAFAAEGFDVPIREIARRAQVSAATVYRRFPTKEALFAEAFSEQLAMCSEIVEEGLAEDDPWDGFRLVIEKVMEAHALDRGFRAFVAQVPRAVDGTADRDRALRGLLELIRRAKEAGEPRADFVLEDVVLAMMANDGIHAESPRIKAAASRRFAALMLQSFRANPVPAPLPPAVRLPLPIGWAGPVRPRGARVVRPRAGRRSGRARDRVHAPSAPGRRARGRAGQRSTGSAGSAARRRRSAKLSCSSGPHG</sequence>
<name>A0ABR9K026_9ACTN</name>
<evidence type="ECO:0000313" key="8">
    <source>
        <dbReference type="Proteomes" id="UP000627838"/>
    </source>
</evidence>
<dbReference type="RefSeq" id="WP_192762174.1">
    <property type="nucleotide sequence ID" value="NZ_JADBDZ010000001.1"/>
</dbReference>
<dbReference type="SUPFAM" id="SSF46689">
    <property type="entry name" value="Homeodomain-like"/>
    <property type="match status" value="1"/>
</dbReference>
<protein>
    <submittedName>
        <fullName evidence="7">AcrR family transcriptional regulator</fullName>
    </submittedName>
</protein>
<organism evidence="7 8">
    <name type="scientific">Actinomadura algeriensis</name>
    <dbReference type="NCBI Taxonomy" id="1679523"/>
    <lineage>
        <taxon>Bacteria</taxon>
        <taxon>Bacillati</taxon>
        <taxon>Actinomycetota</taxon>
        <taxon>Actinomycetes</taxon>
        <taxon>Streptosporangiales</taxon>
        <taxon>Thermomonosporaceae</taxon>
        <taxon>Actinomadura</taxon>
    </lineage>
</organism>
<keyword evidence="3" id="KW-0804">Transcription</keyword>
<accession>A0ABR9K026</accession>
<evidence type="ECO:0000256" key="4">
    <source>
        <dbReference type="PROSITE-ProRule" id="PRU00335"/>
    </source>
</evidence>
<dbReference type="InterPro" id="IPR036271">
    <property type="entry name" value="Tet_transcr_reg_TetR-rel_C_sf"/>
</dbReference>
<gene>
    <name evidence="7" type="ORF">H4W34_005916</name>
</gene>
<keyword evidence="2 4" id="KW-0238">DNA-binding</keyword>
<dbReference type="InterPro" id="IPR050109">
    <property type="entry name" value="HTH-type_TetR-like_transc_reg"/>
</dbReference>
<evidence type="ECO:0000259" key="6">
    <source>
        <dbReference type="PROSITE" id="PS50977"/>
    </source>
</evidence>
<dbReference type="Gene3D" id="1.10.357.10">
    <property type="entry name" value="Tetracycline Repressor, domain 2"/>
    <property type="match status" value="1"/>
</dbReference>
<feature type="domain" description="HTH tetR-type" evidence="6">
    <location>
        <begin position="1"/>
        <end position="48"/>
    </location>
</feature>
<keyword evidence="1" id="KW-0805">Transcription regulation</keyword>
<dbReference type="PROSITE" id="PS50977">
    <property type="entry name" value="HTH_TETR_2"/>
    <property type="match status" value="1"/>
</dbReference>